<dbReference type="SUPFAM" id="SSF56978">
    <property type="entry name" value="Perfringolysin"/>
    <property type="match status" value="1"/>
</dbReference>
<organism evidence="2 3">
    <name type="scientific">Tannerella forsythia</name>
    <name type="common">Bacteroides forsythus</name>
    <dbReference type="NCBI Taxonomy" id="28112"/>
    <lineage>
        <taxon>Bacteria</taxon>
        <taxon>Pseudomonadati</taxon>
        <taxon>Bacteroidota</taxon>
        <taxon>Bacteroidia</taxon>
        <taxon>Bacteroidales</taxon>
        <taxon>Tannerellaceae</taxon>
        <taxon>Tannerella</taxon>
    </lineage>
</organism>
<dbReference type="InterPro" id="IPR024361">
    <property type="entry name" value="BACON"/>
</dbReference>
<evidence type="ECO:0000313" key="2">
    <source>
        <dbReference type="EMBL" id="RRD58858.1"/>
    </source>
</evidence>
<gene>
    <name evidence="2" type="ORF">EII40_11595</name>
</gene>
<dbReference type="Pfam" id="PF13004">
    <property type="entry name" value="BACON"/>
    <property type="match status" value="1"/>
</dbReference>
<evidence type="ECO:0000313" key="3">
    <source>
        <dbReference type="Proteomes" id="UP000278609"/>
    </source>
</evidence>
<dbReference type="Proteomes" id="UP000278609">
    <property type="component" value="Unassembled WGS sequence"/>
</dbReference>
<dbReference type="OrthoDB" id="1043265at2"/>
<evidence type="ECO:0000259" key="1">
    <source>
        <dbReference type="Pfam" id="PF13004"/>
    </source>
</evidence>
<dbReference type="EMBL" id="RQYS01000057">
    <property type="protein sequence ID" value="RRD58858.1"/>
    <property type="molecule type" value="Genomic_DNA"/>
</dbReference>
<feature type="domain" description="BACON" evidence="1">
    <location>
        <begin position="88"/>
        <end position="143"/>
    </location>
</feature>
<dbReference type="InterPro" id="IPR036359">
    <property type="entry name" value="Thiol_cytolysin_sf"/>
</dbReference>
<protein>
    <recommendedName>
        <fullName evidence="1">BACON domain-containing protein</fullName>
    </recommendedName>
</protein>
<dbReference type="InterPro" id="IPR013783">
    <property type="entry name" value="Ig-like_fold"/>
</dbReference>
<dbReference type="Gene3D" id="2.60.40.10">
    <property type="entry name" value="Immunoglobulins"/>
    <property type="match status" value="1"/>
</dbReference>
<proteinExistence type="predicted"/>
<sequence>MIEKNFTLTGRILKEKASATMEKPASAVLTSTKSVSKLSGICFLALLLLFACKEEERLKPFITVDKEHLAVDALGREDTVRIASNIQWTASDIPDWCTIQEERNPENSLIRIKITPNKTKNTREARIKISGELVEKHIIIVQAYRKKDKQIIWQHLPTCWFNDVNYTQGKDGVERFYTFSGEDIFINQAIRDKIYLGNLIKNKMEKPTELTEYPQYTYNPIQLAFLAGINISVKETVPSIKALNEFVDEMIKTKPLKQNMGFYYSNTPVKYTTYRQLHLLGMGNLGVELDKLISGSSYRQKEMPENETGYIFSYSVKLFNIFMELPTDGLLIKEKITDKNILNSLCYIDNISYGRTAYLIIETDEEEETVRTIVGKVQRKEALNKQEQSVVDGAKLYYLHYNSRKELRAEKGGAEIITRYTESINKGAIIPLTFSVVNYDHFLPDRTMHLHLHLP</sequence>
<accession>A0A3P1XLC2</accession>
<comment type="caution">
    <text evidence="2">The sequence shown here is derived from an EMBL/GenBank/DDBJ whole genome shotgun (WGS) entry which is preliminary data.</text>
</comment>
<dbReference type="CDD" id="cd14948">
    <property type="entry name" value="BACON"/>
    <property type="match status" value="1"/>
</dbReference>
<reference evidence="2 3" key="1">
    <citation type="submission" date="2018-11" db="EMBL/GenBank/DDBJ databases">
        <title>Genomes From Bacteria Associated with the Canine Oral Cavity: a Test Case for Automated Genome-Based Taxonomic Assignment.</title>
        <authorList>
            <person name="Coil D.A."/>
            <person name="Jospin G."/>
            <person name="Darling A.E."/>
            <person name="Wallis C."/>
            <person name="Davis I.J."/>
            <person name="Harris S."/>
            <person name="Eisen J.A."/>
            <person name="Holcombe L.J."/>
            <person name="O'Flynn C."/>
        </authorList>
    </citation>
    <scope>NUCLEOTIDE SEQUENCE [LARGE SCALE GENOMIC DNA]</scope>
    <source>
        <strain evidence="2 3">OH2617_COT-023</strain>
    </source>
</reference>
<dbReference type="GO" id="GO:0015485">
    <property type="term" value="F:cholesterol binding"/>
    <property type="evidence" value="ECO:0007669"/>
    <property type="project" value="InterPro"/>
</dbReference>
<dbReference type="AlphaFoldDB" id="A0A3P1XLC2"/>
<name>A0A3P1XLC2_TANFO</name>